<gene>
    <name evidence="2" type="ORF">UFOPK3772_02820</name>
</gene>
<accession>A0A6J7LDN8</accession>
<keyword evidence="1" id="KW-0812">Transmembrane</keyword>
<evidence type="ECO:0000256" key="1">
    <source>
        <dbReference type="SAM" id="Phobius"/>
    </source>
</evidence>
<keyword evidence="1" id="KW-0472">Membrane</keyword>
<reference evidence="2" key="1">
    <citation type="submission" date="2020-05" db="EMBL/GenBank/DDBJ databases">
        <authorList>
            <person name="Chiriac C."/>
            <person name="Salcher M."/>
            <person name="Ghai R."/>
            <person name="Kavagutti S V."/>
        </authorList>
    </citation>
    <scope>NUCLEOTIDE SEQUENCE</scope>
</reference>
<feature type="transmembrane region" description="Helical" evidence="1">
    <location>
        <begin position="133"/>
        <end position="151"/>
    </location>
</feature>
<feature type="transmembrane region" description="Helical" evidence="1">
    <location>
        <begin position="189"/>
        <end position="209"/>
    </location>
</feature>
<organism evidence="2">
    <name type="scientific">freshwater metagenome</name>
    <dbReference type="NCBI Taxonomy" id="449393"/>
    <lineage>
        <taxon>unclassified sequences</taxon>
        <taxon>metagenomes</taxon>
        <taxon>ecological metagenomes</taxon>
    </lineage>
</organism>
<protein>
    <submittedName>
        <fullName evidence="2">Unannotated protein</fullName>
    </submittedName>
</protein>
<dbReference type="InterPro" id="IPR036890">
    <property type="entry name" value="HATPase_C_sf"/>
</dbReference>
<feature type="transmembrane region" description="Helical" evidence="1">
    <location>
        <begin position="163"/>
        <end position="182"/>
    </location>
</feature>
<keyword evidence="1" id="KW-1133">Transmembrane helix</keyword>
<name>A0A6J7LDN8_9ZZZZ</name>
<feature type="transmembrane region" description="Helical" evidence="1">
    <location>
        <begin position="106"/>
        <end position="126"/>
    </location>
</feature>
<proteinExistence type="predicted"/>
<feature type="transmembrane region" description="Helical" evidence="1">
    <location>
        <begin position="215"/>
        <end position="235"/>
    </location>
</feature>
<evidence type="ECO:0000313" key="2">
    <source>
        <dbReference type="EMBL" id="CAB4966560.1"/>
    </source>
</evidence>
<dbReference type="Gene3D" id="3.30.565.10">
    <property type="entry name" value="Histidine kinase-like ATPase, C-terminal domain"/>
    <property type="match status" value="1"/>
</dbReference>
<dbReference type="AlphaFoldDB" id="A0A6J7LDN8"/>
<sequence>MTIRIHDSGSGFARDAAESFGIREGMKSGLTLVGGTVSVETSAIQGTTVTLTLPISALSTIGPHSNEVPLRVGLIDGSLTSRIGMLGTIIFLLVASWVIAEPLPTPQVVLLAIVTYVFVSIALCFGWNTRARIPLTIAGICLGLGVIIHVATSAPDCSDVSSVSWLMYGVSGGGTLLLLNASRHRAIQLGIVAAFALAGLALALAMPASCRVEPLVAAFIVCCYMVSVAYVIVWIDRNVAAQQQRAAVIWERILNERVERDLQVATRMSWDLLTTSTRDLLQGVADGTLAVDDPLVRATAATEATMIRTRLGLISSSRKGHDTPFMMLLTPLTDVAARFDITIDGDEVEPLTRLDPYPTELVDFIEGLITQCAGSEQSSLEPVGIRALVDTDVDELIISLPATGLDLQASEIHDCRIEVLAASDSDACTLVSIRRPQI</sequence>
<feature type="transmembrane region" description="Helical" evidence="1">
    <location>
        <begin position="83"/>
        <end position="100"/>
    </location>
</feature>
<dbReference type="EMBL" id="CAFBNE010000124">
    <property type="protein sequence ID" value="CAB4966560.1"/>
    <property type="molecule type" value="Genomic_DNA"/>
</dbReference>